<keyword evidence="8" id="KW-0812">Transmembrane</keyword>
<dbReference type="CDD" id="cd11060">
    <property type="entry name" value="CYP57A1-like"/>
    <property type="match status" value="1"/>
</dbReference>
<evidence type="ECO:0000256" key="1">
    <source>
        <dbReference type="ARBA" id="ARBA00004972"/>
    </source>
</evidence>
<dbReference type="FunFam" id="1.10.630.10:FF:000076">
    <property type="entry name" value="Cytochrome P450 monooxygenase"/>
    <property type="match status" value="1"/>
</dbReference>
<evidence type="ECO:0000313" key="10">
    <source>
        <dbReference type="EMBL" id="RMZ71593.1"/>
    </source>
</evidence>
<dbReference type="InterPro" id="IPR004330">
    <property type="entry name" value="FAR1_DNA_bnd_dom"/>
</dbReference>
<dbReference type="OrthoDB" id="3934656at2759"/>
<dbReference type="EMBL" id="KE747827">
    <property type="protein sequence ID" value="RMZ71593.1"/>
    <property type="molecule type" value="Genomic_DNA"/>
</dbReference>
<dbReference type="InterPro" id="IPR050121">
    <property type="entry name" value="Cytochrome_P450_monoxygenase"/>
</dbReference>
<evidence type="ECO:0000256" key="8">
    <source>
        <dbReference type="SAM" id="Phobius"/>
    </source>
</evidence>
<dbReference type="PANTHER" id="PTHR24305">
    <property type="entry name" value="CYTOCHROME P450"/>
    <property type="match status" value="1"/>
</dbReference>
<dbReference type="GO" id="GO:0020037">
    <property type="term" value="F:heme binding"/>
    <property type="evidence" value="ECO:0007669"/>
    <property type="project" value="InterPro"/>
</dbReference>
<evidence type="ECO:0000256" key="6">
    <source>
        <dbReference type="PIRSR" id="PIRSR602401-1"/>
    </source>
</evidence>
<feature type="compositionally biased region" description="Pro residues" evidence="7">
    <location>
        <begin position="942"/>
        <end position="962"/>
    </location>
</feature>
<evidence type="ECO:0000259" key="9">
    <source>
        <dbReference type="Pfam" id="PF03101"/>
    </source>
</evidence>
<dbReference type="PANTHER" id="PTHR24305:SF168">
    <property type="entry name" value="P450, PUTATIVE (EUROFUNG)-RELATED"/>
    <property type="match status" value="1"/>
</dbReference>
<evidence type="ECO:0000256" key="4">
    <source>
        <dbReference type="ARBA" id="ARBA00068222"/>
    </source>
</evidence>
<evidence type="ECO:0000256" key="2">
    <source>
        <dbReference type="ARBA" id="ARBA00023026"/>
    </source>
</evidence>
<dbReference type="Pfam" id="PF00067">
    <property type="entry name" value="p450"/>
    <property type="match status" value="1"/>
</dbReference>
<evidence type="ECO:0000256" key="3">
    <source>
        <dbReference type="ARBA" id="ARBA00067672"/>
    </source>
</evidence>
<sequence length="1019" mass="113176">MDTIRLLDNVSRRLYVIVYVAVAVLAIGRIRQYLRLRHFRGPATSGFSWLWHSKAVISGQAPRYYGEVCEKYGPIARIAPNHLITSDPELWTRINAVRSPYKRSTWYYHAARFEPGKDNVFTDCDNDSHDARRKRMTSGYAGKENPELESSIDVHVKELVQLVRKYASSTTSNNPLKPMDLAQKIPFFTLDVISHIGLGEAFGDLKADKDLRNYVQSTEEGLKIGNTAFAMGISWLKNMPIIGPAISPSENDATGFGNMMAQARKIVNSRSLKPTEGKSDMFASFVRHGVSGDDLFQEVFEQILAGSDTTSAAIRVILLHIMSHPRVYAKLQAEIDDTVKKGLAPGPPDVISDAEVRCLPYLGAVVREAMRVHPPVANIFSRVTPDEGDVVTVDDKEYFIPGGTLIGYSAWTMHRNNPALYGEDCAAFRPERWLFDTSEAAAKERLARMTRTNDLMFGYGRWVCLGRNIALIEIHKCVFELLRHFDLALTYPLEPWKTFNSLGLWEIKDIALLHIKPTMNTDTFRRGPNFDQGPTYNHRNAVATPQLPYHAFPASRHHVAAQHVDMAGYVPDVNAQRSPTANMTSNGQQRKDSYSPEDTPTKSSALDHSGPDQQHGFMTSNPATDAPYMGVQHTPPLPPALDDTATGHYDLLPPPNSVHASWQALHDFAQSHASEHGYALSINTTAKNRSRIKLACVCYGQPKNTHKLTAETRVRKNRISYKTGCKMWIEGKKQEEGTWLLRVGEAQHNHAGRESAGWAVQRKRTWGVVGGRIGVGGVTAKEELAKLNLSESGDVQEDTGAEAEADEEGTSTSTSTAANKHTHSLERGGLVWKIVEQEMLRRGDTHQGRDRGVGRTVEVLQARLPGIHIFKRDVYNIRAQIKRARKAAGQQIGDGINSSDDEAEVQGEAHDTTTTPDETSAPKPLLPPPTPRQAEHHHRALPSPPLPPPPPSSNLPKPPPPSIFQHPSLLRRENAELRRLLTEKTKEVKEKTIEMAGLRSQVELLSNMMMTSGRGLLAG</sequence>
<comment type="pathway">
    <text evidence="1">Hormone biosynthesis.</text>
</comment>
<feature type="region of interest" description="Disordered" evidence="7">
    <location>
        <begin position="789"/>
        <end position="823"/>
    </location>
</feature>
<evidence type="ECO:0000313" key="11">
    <source>
        <dbReference type="Proteomes" id="UP000265663"/>
    </source>
</evidence>
<dbReference type="Proteomes" id="UP000265663">
    <property type="component" value="Unassembled WGS sequence"/>
</dbReference>
<feature type="binding site" description="axial binding residue" evidence="6">
    <location>
        <position position="464"/>
    </location>
    <ligand>
        <name>heme</name>
        <dbReference type="ChEBI" id="CHEBI:30413"/>
    </ligand>
    <ligandPart>
        <name>Fe</name>
        <dbReference type="ChEBI" id="CHEBI:18248"/>
    </ligandPart>
</feature>
<dbReference type="GO" id="GO:0005506">
    <property type="term" value="F:iron ion binding"/>
    <property type="evidence" value="ECO:0007669"/>
    <property type="project" value="InterPro"/>
</dbReference>
<dbReference type="GO" id="GO:0004497">
    <property type="term" value="F:monooxygenase activity"/>
    <property type="evidence" value="ECO:0007669"/>
    <property type="project" value="InterPro"/>
</dbReference>
<keyword evidence="6" id="KW-0479">Metal-binding</keyword>
<dbReference type="GO" id="GO:0016705">
    <property type="term" value="F:oxidoreductase activity, acting on paired donors, with incorporation or reduction of molecular oxygen"/>
    <property type="evidence" value="ECO:0007669"/>
    <property type="project" value="InterPro"/>
</dbReference>
<evidence type="ECO:0000256" key="5">
    <source>
        <dbReference type="ARBA" id="ARBA00079990"/>
    </source>
</evidence>
<evidence type="ECO:0000256" key="7">
    <source>
        <dbReference type="SAM" id="MobiDB-lite"/>
    </source>
</evidence>
<feature type="region of interest" description="Disordered" evidence="7">
    <location>
        <begin position="888"/>
        <end position="967"/>
    </location>
</feature>
<keyword evidence="6" id="KW-0408">Iron</keyword>
<keyword evidence="8" id="KW-1133">Transmembrane helix</keyword>
<keyword evidence="11" id="KW-1185">Reference proteome</keyword>
<feature type="transmembrane region" description="Helical" evidence="8">
    <location>
        <begin position="12"/>
        <end position="30"/>
    </location>
</feature>
<dbReference type="AlphaFoldDB" id="A0A3M7MAN0"/>
<feature type="compositionally biased region" description="Polar residues" evidence="7">
    <location>
        <begin position="575"/>
        <end position="588"/>
    </location>
</feature>
<feature type="compositionally biased region" description="Acidic residues" evidence="7">
    <location>
        <begin position="794"/>
        <end position="809"/>
    </location>
</feature>
<dbReference type="InterPro" id="IPR001128">
    <property type="entry name" value="Cyt_P450"/>
</dbReference>
<keyword evidence="8" id="KW-0472">Membrane</keyword>
<proteinExistence type="predicted"/>
<protein>
    <recommendedName>
        <fullName evidence="4">Cytochrome P450 monooxygenase ABA1</fullName>
    </recommendedName>
    <alternativeName>
        <fullName evidence="5">Abscisic acid biosynthesis protein 1</fullName>
    </alternativeName>
    <alternativeName>
        <fullName evidence="3">Cytochrome P450 monooxygenase aba1</fullName>
    </alternativeName>
</protein>
<feature type="region of interest" description="Disordered" evidence="7">
    <location>
        <begin position="574"/>
        <end position="626"/>
    </location>
</feature>
<name>A0A3M7MAN0_9PLEO</name>
<feature type="compositionally biased region" description="Polar residues" evidence="7">
    <location>
        <begin position="596"/>
        <end position="606"/>
    </location>
</feature>
<keyword evidence="2" id="KW-0843">Virulence</keyword>
<comment type="cofactor">
    <cofactor evidence="6">
        <name>heme</name>
        <dbReference type="ChEBI" id="CHEBI:30413"/>
    </cofactor>
</comment>
<gene>
    <name evidence="10" type="ORF">GMOD_00006725</name>
</gene>
<dbReference type="Pfam" id="PF03101">
    <property type="entry name" value="FAR1"/>
    <property type="match status" value="1"/>
</dbReference>
<dbReference type="PRINTS" id="PR00385">
    <property type="entry name" value="P450"/>
</dbReference>
<dbReference type="PRINTS" id="PR00463">
    <property type="entry name" value="EP450I"/>
</dbReference>
<dbReference type="SUPFAM" id="SSF48264">
    <property type="entry name" value="Cytochrome P450"/>
    <property type="match status" value="1"/>
</dbReference>
<dbReference type="InterPro" id="IPR036396">
    <property type="entry name" value="Cyt_P450_sf"/>
</dbReference>
<dbReference type="InterPro" id="IPR002401">
    <property type="entry name" value="Cyt_P450_E_grp-I"/>
</dbReference>
<dbReference type="Gene3D" id="1.10.630.10">
    <property type="entry name" value="Cytochrome P450"/>
    <property type="match status" value="1"/>
</dbReference>
<keyword evidence="6" id="KW-0349">Heme</keyword>
<organism evidence="10 11">
    <name type="scientific">Pyrenophora seminiperda CCB06</name>
    <dbReference type="NCBI Taxonomy" id="1302712"/>
    <lineage>
        <taxon>Eukaryota</taxon>
        <taxon>Fungi</taxon>
        <taxon>Dikarya</taxon>
        <taxon>Ascomycota</taxon>
        <taxon>Pezizomycotina</taxon>
        <taxon>Dothideomycetes</taxon>
        <taxon>Pleosporomycetidae</taxon>
        <taxon>Pleosporales</taxon>
        <taxon>Pleosporineae</taxon>
        <taxon>Pleosporaceae</taxon>
        <taxon>Pyrenophora</taxon>
    </lineage>
</organism>
<feature type="domain" description="FAR1" evidence="9">
    <location>
        <begin position="668"/>
        <end position="751"/>
    </location>
</feature>
<accession>A0A3M7MAN0</accession>
<reference evidence="10 11" key="1">
    <citation type="journal article" date="2014" name="PLoS ONE">
        <title>De novo Genome Assembly of the Fungal Plant Pathogen Pyrenophora semeniperda.</title>
        <authorList>
            <person name="Soliai M.M."/>
            <person name="Meyer S.E."/>
            <person name="Udall J.A."/>
            <person name="Elzinga D.E."/>
            <person name="Hermansen R.A."/>
            <person name="Bodily P.M."/>
            <person name="Hart A.A."/>
            <person name="Coleman C.E."/>
        </authorList>
    </citation>
    <scope>NUCLEOTIDE SEQUENCE [LARGE SCALE GENOMIC DNA]</scope>
    <source>
        <strain evidence="10 11">CCB06</strain>
        <tissue evidence="10">Mycelium</tissue>
    </source>
</reference>